<keyword evidence="7" id="KW-0503">Monooxygenase</keyword>
<keyword evidence="11" id="KW-1185">Reference proteome</keyword>
<proteinExistence type="inferred from homology"/>
<evidence type="ECO:0000256" key="4">
    <source>
        <dbReference type="ARBA" id="ARBA00022630"/>
    </source>
</evidence>
<evidence type="ECO:0000256" key="8">
    <source>
        <dbReference type="ARBA" id="ARBA00031155"/>
    </source>
</evidence>
<keyword evidence="3" id="KW-0216">Detoxification</keyword>
<evidence type="ECO:0000313" key="10">
    <source>
        <dbReference type="EMBL" id="ALA68238.1"/>
    </source>
</evidence>
<dbReference type="GO" id="GO:0018580">
    <property type="term" value="F:nitronate monooxygenase activity"/>
    <property type="evidence" value="ECO:0007669"/>
    <property type="project" value="InterPro"/>
</dbReference>
<evidence type="ECO:0000256" key="1">
    <source>
        <dbReference type="ARBA" id="ARBA00001917"/>
    </source>
</evidence>
<evidence type="ECO:0000313" key="11">
    <source>
        <dbReference type="Proteomes" id="UP000058446"/>
    </source>
</evidence>
<dbReference type="AlphaFoldDB" id="A0A0K2H2T1"/>
<dbReference type="CDD" id="cd04730">
    <property type="entry name" value="NPD_like"/>
    <property type="match status" value="1"/>
</dbReference>
<accession>A0A0K2H2T1</accession>
<evidence type="ECO:0000256" key="7">
    <source>
        <dbReference type="ARBA" id="ARBA00023033"/>
    </source>
</evidence>
<evidence type="ECO:0000256" key="2">
    <source>
        <dbReference type="ARBA" id="ARBA00009881"/>
    </source>
</evidence>
<evidence type="ECO:0000256" key="3">
    <source>
        <dbReference type="ARBA" id="ARBA00022575"/>
    </source>
</evidence>
<evidence type="ECO:0000256" key="5">
    <source>
        <dbReference type="ARBA" id="ARBA00022643"/>
    </source>
</evidence>
<evidence type="ECO:0000256" key="6">
    <source>
        <dbReference type="ARBA" id="ARBA00023002"/>
    </source>
</evidence>
<dbReference type="SUPFAM" id="SSF51412">
    <property type="entry name" value="Inosine monophosphate dehydrogenase (IMPDH)"/>
    <property type="match status" value="1"/>
</dbReference>
<comment type="cofactor">
    <cofactor evidence="1">
        <name>FMN</name>
        <dbReference type="ChEBI" id="CHEBI:58210"/>
    </cofactor>
</comment>
<dbReference type="GO" id="GO:0016627">
    <property type="term" value="F:oxidoreductase activity, acting on the CH-CH group of donors"/>
    <property type="evidence" value="ECO:0007669"/>
    <property type="project" value="InterPro"/>
</dbReference>
<protein>
    <recommendedName>
        <fullName evidence="8">Propionate 3-nitronate monooxygenase</fullName>
    </recommendedName>
</protein>
<dbReference type="RefSeq" id="WP_053413036.1">
    <property type="nucleotide sequence ID" value="NZ_CP006841.1"/>
</dbReference>
<dbReference type="Pfam" id="PF03060">
    <property type="entry name" value="NMO"/>
    <property type="match status" value="1"/>
</dbReference>
<gene>
    <name evidence="10" type="ORF">CLAC_11740</name>
</gene>
<dbReference type="GO" id="GO:0006207">
    <property type="term" value="P:'de novo' pyrimidine nucleobase biosynthetic process"/>
    <property type="evidence" value="ECO:0007669"/>
    <property type="project" value="InterPro"/>
</dbReference>
<dbReference type="OrthoDB" id="9778912at2"/>
<name>A0A0K2H2T1_9CORY</name>
<dbReference type="PANTHER" id="PTHR42747">
    <property type="entry name" value="NITRONATE MONOOXYGENASE-RELATED"/>
    <property type="match status" value="1"/>
</dbReference>
<dbReference type="EMBL" id="CP006841">
    <property type="protein sequence ID" value="ALA68238.1"/>
    <property type="molecule type" value="Genomic_DNA"/>
</dbReference>
<reference evidence="10 11" key="1">
    <citation type="submission" date="2013-10" db="EMBL/GenBank/DDBJ databases">
        <title>Complete genome sequence of Corynebacterium lactis DSM 45799(T), isolated from raw cow milk.</title>
        <authorList>
            <person name="Ruckert C."/>
            <person name="Albersmeier A."/>
            <person name="Lipski A."/>
            <person name="Kalinowski J."/>
        </authorList>
    </citation>
    <scope>NUCLEOTIDE SEQUENCE [LARGE SCALE GENOMIC DNA]</scope>
    <source>
        <strain evidence="10 11">RW2-5</strain>
    </source>
</reference>
<dbReference type="PATRIC" id="fig|1408189.4.peg.2369"/>
<dbReference type="PROSITE" id="PS00912">
    <property type="entry name" value="DHODEHASE_2"/>
    <property type="match status" value="1"/>
</dbReference>
<comment type="similarity">
    <text evidence="2">Belongs to the nitronate monooxygenase family. NMO class I subfamily.</text>
</comment>
<sequence length="362" mass="37576">MSTLRTPSTSEALPIVLAPMAGGPSTPELTAAVSNAGGLGMLAAGYLSAQALIDAARSTASLLSDGHTFGINLFCPDSVGDNETEENLLRWAEFRDLLAPVAEKFDVDLPSTPTWSDDHFTEKLEAICADDFLPSPGALEYVSFTFGYPDADVVARVKETGRKVVLNATSIDGVRAAADAGADRIVLQGLAAGGHRGYVDGKDSSDIIGATIDELAAAVAEATRATDVSIIAAGGVGGAEDVVKLLRAGATAVQVGTRFLTAEEAGTKPTHARALLELQGRETTLTHAFSGKPARTISNRFAEEFSDPAPALYPQLHYLTTPIRGAANTVGDPEYLNLWAGSGYSKCKAQPAAEIVAELAGC</sequence>
<organism evidence="10 11">
    <name type="scientific">Corynebacterium lactis RW2-5</name>
    <dbReference type="NCBI Taxonomy" id="1408189"/>
    <lineage>
        <taxon>Bacteria</taxon>
        <taxon>Bacillati</taxon>
        <taxon>Actinomycetota</taxon>
        <taxon>Actinomycetes</taxon>
        <taxon>Mycobacteriales</taxon>
        <taxon>Corynebacteriaceae</taxon>
        <taxon>Corynebacterium</taxon>
    </lineage>
</organism>
<dbReference type="Proteomes" id="UP000058446">
    <property type="component" value="Chromosome"/>
</dbReference>
<comment type="catalytic activity">
    <reaction evidence="9">
        <text>3 propionate 3-nitronate + 3 O2 + H2O = 3 3-oxopropanoate + 2 nitrate + nitrite + H2O2 + 3 H(+)</text>
        <dbReference type="Rhea" id="RHEA:57332"/>
        <dbReference type="ChEBI" id="CHEBI:15377"/>
        <dbReference type="ChEBI" id="CHEBI:15378"/>
        <dbReference type="ChEBI" id="CHEBI:15379"/>
        <dbReference type="ChEBI" id="CHEBI:16240"/>
        <dbReference type="ChEBI" id="CHEBI:16301"/>
        <dbReference type="ChEBI" id="CHEBI:17632"/>
        <dbReference type="ChEBI" id="CHEBI:33190"/>
        <dbReference type="ChEBI" id="CHEBI:136067"/>
    </reaction>
</comment>
<dbReference type="InterPro" id="IPR004136">
    <property type="entry name" value="NMO"/>
</dbReference>
<dbReference type="PANTHER" id="PTHR42747:SF3">
    <property type="entry name" value="NITRONATE MONOOXYGENASE-RELATED"/>
    <property type="match status" value="1"/>
</dbReference>
<dbReference type="KEGG" id="clw:CLAC_11740"/>
<evidence type="ECO:0000256" key="9">
    <source>
        <dbReference type="ARBA" id="ARBA00049401"/>
    </source>
</evidence>
<dbReference type="Gene3D" id="3.20.20.70">
    <property type="entry name" value="Aldolase class I"/>
    <property type="match status" value="1"/>
</dbReference>
<keyword evidence="6" id="KW-0560">Oxidoreductase</keyword>
<dbReference type="GO" id="GO:0009636">
    <property type="term" value="P:response to toxic substance"/>
    <property type="evidence" value="ECO:0007669"/>
    <property type="project" value="UniProtKB-KW"/>
</dbReference>
<keyword evidence="5" id="KW-0288">FMN</keyword>
<dbReference type="InterPro" id="IPR013785">
    <property type="entry name" value="Aldolase_TIM"/>
</dbReference>
<dbReference type="STRING" id="1408189.CLAC_11740"/>
<dbReference type="InterPro" id="IPR001295">
    <property type="entry name" value="Dihydroorotate_DH_CS"/>
</dbReference>
<keyword evidence="4" id="KW-0285">Flavoprotein</keyword>